<feature type="transmembrane region" description="Helical" evidence="1">
    <location>
        <begin position="273"/>
        <end position="297"/>
    </location>
</feature>
<accession>A0A9W7Y155</accession>
<dbReference type="EMBL" id="JANBOJ010000101">
    <property type="protein sequence ID" value="KAJ1722647.1"/>
    <property type="molecule type" value="Genomic_DNA"/>
</dbReference>
<evidence type="ECO:0000313" key="2">
    <source>
        <dbReference type="EMBL" id="KAJ1722647.1"/>
    </source>
</evidence>
<dbReference type="Gene3D" id="1.10.287.700">
    <property type="entry name" value="Helix hairpin bin"/>
    <property type="match status" value="1"/>
</dbReference>
<keyword evidence="3" id="KW-1185">Reference proteome</keyword>
<sequence>MTVVAPIPVVAEPEYHWWDVVTERAQQIFAPKIERANKMFSQGREIAAESEDYITSNVAEYGQQVKDNVDRAGQDAKNKAYELGQQARDSVDDVGHKVKDKADYWGRRAQHNAEHAKHKVQDDVHKAARHVKDTGENFYDRLNYEGSKMAHEAECGARRASRKCSGMLCCIRRSVCHALEKFASFTRGSGNQLRSDLQASMDRLREYVVSGAENATPSWPDKVLNANRDSGFSDYIHDLGEASQKAHSQIRSNLNIHTDILEKIVRSHALSRLPFAGCYVPIVGLSLIYLISGIWGCKAQLRHHIQQRADAASTAVAASVVAETTTAFQNEYIRLSDAITLSSTYLAIVPMTTVILVIMELNGIAGWLISGGYTCLLAASFAATQMSTIADLVPSNNDCVVSVGQRVIIGISTILSVCCLVNGLLN</sequence>
<organism evidence="2 3">
    <name type="scientific">Coemansia erecta</name>
    <dbReference type="NCBI Taxonomy" id="147472"/>
    <lineage>
        <taxon>Eukaryota</taxon>
        <taxon>Fungi</taxon>
        <taxon>Fungi incertae sedis</taxon>
        <taxon>Zoopagomycota</taxon>
        <taxon>Kickxellomycotina</taxon>
        <taxon>Kickxellomycetes</taxon>
        <taxon>Kickxellales</taxon>
        <taxon>Kickxellaceae</taxon>
        <taxon>Coemansia</taxon>
    </lineage>
</organism>
<dbReference type="AlphaFoldDB" id="A0A9W7Y155"/>
<keyword evidence="1" id="KW-0812">Transmembrane</keyword>
<evidence type="ECO:0000313" key="3">
    <source>
        <dbReference type="Proteomes" id="UP001149813"/>
    </source>
</evidence>
<dbReference type="OrthoDB" id="5548824at2759"/>
<proteinExistence type="predicted"/>
<reference evidence="2" key="1">
    <citation type="submission" date="2022-07" db="EMBL/GenBank/DDBJ databases">
        <title>Phylogenomic reconstructions and comparative analyses of Kickxellomycotina fungi.</title>
        <authorList>
            <person name="Reynolds N.K."/>
            <person name="Stajich J.E."/>
            <person name="Barry K."/>
            <person name="Grigoriev I.V."/>
            <person name="Crous P."/>
            <person name="Smith M.E."/>
        </authorList>
    </citation>
    <scope>NUCLEOTIDE SEQUENCE</scope>
    <source>
        <strain evidence="2">NBRC 32514</strain>
    </source>
</reference>
<protein>
    <submittedName>
        <fullName evidence="2">Uncharacterized protein</fullName>
    </submittedName>
</protein>
<feature type="transmembrane region" description="Helical" evidence="1">
    <location>
        <begin position="407"/>
        <end position="425"/>
    </location>
</feature>
<dbReference type="Proteomes" id="UP001149813">
    <property type="component" value="Unassembled WGS sequence"/>
</dbReference>
<keyword evidence="1" id="KW-1133">Transmembrane helix</keyword>
<keyword evidence="1" id="KW-0472">Membrane</keyword>
<comment type="caution">
    <text evidence="2">The sequence shown here is derived from an EMBL/GenBank/DDBJ whole genome shotgun (WGS) entry which is preliminary data.</text>
</comment>
<gene>
    <name evidence="2" type="ORF">LPJ53_002951</name>
</gene>
<feature type="transmembrane region" description="Helical" evidence="1">
    <location>
        <begin position="364"/>
        <end position="386"/>
    </location>
</feature>
<name>A0A9W7Y155_9FUNG</name>
<evidence type="ECO:0000256" key="1">
    <source>
        <dbReference type="SAM" id="Phobius"/>
    </source>
</evidence>